<feature type="region of interest" description="Disordered" evidence="1">
    <location>
        <begin position="73"/>
        <end position="123"/>
    </location>
</feature>
<name>N1Q4R1_DOTSN</name>
<dbReference type="Proteomes" id="UP000016933">
    <property type="component" value="Unassembled WGS sequence"/>
</dbReference>
<evidence type="ECO:0000313" key="2">
    <source>
        <dbReference type="EMBL" id="EME49639.1"/>
    </source>
</evidence>
<keyword evidence="3" id="KW-1185">Reference proteome</keyword>
<reference evidence="2 3" key="2">
    <citation type="journal article" date="2012" name="PLoS Pathog.">
        <title>Diverse lifestyles and strategies of plant pathogenesis encoded in the genomes of eighteen Dothideomycetes fungi.</title>
        <authorList>
            <person name="Ohm R.A."/>
            <person name="Feau N."/>
            <person name="Henrissat B."/>
            <person name="Schoch C.L."/>
            <person name="Horwitz B.A."/>
            <person name="Barry K.W."/>
            <person name="Condon B.J."/>
            <person name="Copeland A.C."/>
            <person name="Dhillon B."/>
            <person name="Glaser F."/>
            <person name="Hesse C.N."/>
            <person name="Kosti I."/>
            <person name="LaButti K."/>
            <person name="Lindquist E.A."/>
            <person name="Lucas S."/>
            <person name="Salamov A.A."/>
            <person name="Bradshaw R.E."/>
            <person name="Ciuffetti L."/>
            <person name="Hamelin R.C."/>
            <person name="Kema G.H.J."/>
            <person name="Lawrence C."/>
            <person name="Scott J.A."/>
            <person name="Spatafora J.W."/>
            <person name="Turgeon B.G."/>
            <person name="de Wit P.J.G.M."/>
            <person name="Zhong S."/>
            <person name="Goodwin S.B."/>
            <person name="Grigoriev I.V."/>
        </authorList>
    </citation>
    <scope>NUCLEOTIDE SEQUENCE [LARGE SCALE GENOMIC DNA]</scope>
    <source>
        <strain evidence="3">NZE10 / CBS 128990</strain>
    </source>
</reference>
<proteinExistence type="predicted"/>
<accession>N1Q4R1</accession>
<feature type="compositionally biased region" description="Basic and acidic residues" evidence="1">
    <location>
        <begin position="106"/>
        <end position="119"/>
    </location>
</feature>
<sequence>MQRSELLTLPGAHTIFQGRGSWVKRWSGHSAARYSISRTTKAAQLAHWGRICSWQVCLSRCNPRLFLGEAQNSCKGKGRSDNPLQCGGQARAHERDNESAGLSKPVHQDVHGYGRDSARRSGSGTGSFCRYIITRYRTTPDDVCL</sequence>
<organism evidence="2 3">
    <name type="scientific">Dothistroma septosporum (strain NZE10 / CBS 128990)</name>
    <name type="common">Red band needle blight fungus</name>
    <name type="synonym">Mycosphaerella pini</name>
    <dbReference type="NCBI Taxonomy" id="675120"/>
    <lineage>
        <taxon>Eukaryota</taxon>
        <taxon>Fungi</taxon>
        <taxon>Dikarya</taxon>
        <taxon>Ascomycota</taxon>
        <taxon>Pezizomycotina</taxon>
        <taxon>Dothideomycetes</taxon>
        <taxon>Dothideomycetidae</taxon>
        <taxon>Mycosphaerellales</taxon>
        <taxon>Mycosphaerellaceae</taxon>
        <taxon>Dothistroma</taxon>
    </lineage>
</organism>
<protein>
    <submittedName>
        <fullName evidence="2">Uncharacterized protein</fullName>
    </submittedName>
</protein>
<evidence type="ECO:0000313" key="3">
    <source>
        <dbReference type="Proteomes" id="UP000016933"/>
    </source>
</evidence>
<dbReference type="EMBL" id="KB446535">
    <property type="protein sequence ID" value="EME49639.1"/>
    <property type="molecule type" value="Genomic_DNA"/>
</dbReference>
<gene>
    <name evidence="2" type="ORF">DOTSEDRAFT_68425</name>
</gene>
<reference evidence="3" key="1">
    <citation type="journal article" date="2012" name="PLoS Genet.">
        <title>The genomes of the fungal plant pathogens Cladosporium fulvum and Dothistroma septosporum reveal adaptation to different hosts and lifestyles but also signatures of common ancestry.</title>
        <authorList>
            <person name="de Wit P.J.G.M."/>
            <person name="van der Burgt A."/>
            <person name="Oekmen B."/>
            <person name="Stergiopoulos I."/>
            <person name="Abd-Elsalam K.A."/>
            <person name="Aerts A.L."/>
            <person name="Bahkali A.H."/>
            <person name="Beenen H.G."/>
            <person name="Chettri P."/>
            <person name="Cox M.P."/>
            <person name="Datema E."/>
            <person name="de Vries R.P."/>
            <person name="Dhillon B."/>
            <person name="Ganley A.R."/>
            <person name="Griffiths S.A."/>
            <person name="Guo Y."/>
            <person name="Hamelin R.C."/>
            <person name="Henrissat B."/>
            <person name="Kabir M.S."/>
            <person name="Jashni M.K."/>
            <person name="Kema G."/>
            <person name="Klaubauf S."/>
            <person name="Lapidus A."/>
            <person name="Levasseur A."/>
            <person name="Lindquist E."/>
            <person name="Mehrabi R."/>
            <person name="Ohm R.A."/>
            <person name="Owen T.J."/>
            <person name="Salamov A."/>
            <person name="Schwelm A."/>
            <person name="Schijlen E."/>
            <person name="Sun H."/>
            <person name="van den Burg H.A."/>
            <person name="van Ham R.C.H.J."/>
            <person name="Zhang S."/>
            <person name="Goodwin S.B."/>
            <person name="Grigoriev I.V."/>
            <person name="Collemare J."/>
            <person name="Bradshaw R.E."/>
        </authorList>
    </citation>
    <scope>NUCLEOTIDE SEQUENCE [LARGE SCALE GENOMIC DNA]</scope>
    <source>
        <strain evidence="3">NZE10 / CBS 128990</strain>
    </source>
</reference>
<dbReference type="HOGENOM" id="CLU_1786795_0_0_1"/>
<evidence type="ECO:0000256" key="1">
    <source>
        <dbReference type="SAM" id="MobiDB-lite"/>
    </source>
</evidence>
<dbReference type="AlphaFoldDB" id="N1Q4R1"/>